<dbReference type="AlphaFoldDB" id="A0A6N2BG03"/>
<organism evidence="6">
    <name type="scientific">Solanum chilense</name>
    <name type="common">Tomato</name>
    <name type="synonym">Lycopersicon chilense</name>
    <dbReference type="NCBI Taxonomy" id="4083"/>
    <lineage>
        <taxon>Eukaryota</taxon>
        <taxon>Viridiplantae</taxon>
        <taxon>Streptophyta</taxon>
        <taxon>Embryophyta</taxon>
        <taxon>Tracheophyta</taxon>
        <taxon>Spermatophyta</taxon>
        <taxon>Magnoliopsida</taxon>
        <taxon>eudicotyledons</taxon>
        <taxon>Gunneridae</taxon>
        <taxon>Pentapetalae</taxon>
        <taxon>asterids</taxon>
        <taxon>lamiids</taxon>
        <taxon>Solanales</taxon>
        <taxon>Solanaceae</taxon>
        <taxon>Solanoideae</taxon>
        <taxon>Solaneae</taxon>
        <taxon>Solanum</taxon>
        <taxon>Solanum subgen. Lycopersicon</taxon>
    </lineage>
</organism>
<evidence type="ECO:0000259" key="5">
    <source>
        <dbReference type="Pfam" id="PF13178"/>
    </source>
</evidence>
<evidence type="ECO:0000256" key="1">
    <source>
        <dbReference type="ARBA" id="ARBA00022860"/>
    </source>
</evidence>
<accession>A0A6N2BG03</accession>
<dbReference type="InterPro" id="IPR000048">
    <property type="entry name" value="IQ_motif_EF-hand-BS"/>
</dbReference>
<sequence length="351" mass="40335">EKLENQWQHEAREVVSVEKIPAESCSDLTINRNHDIHVIEATVAAAEAATYTAPKIVKLDGYNNKSKEEIAATLIQSYYRGYLARRALRALRGLVKLQALVRGHSVRKQAQMKMRCMQALERVQSKVRARRLQLRQSKVVEEVKLRSNIREESLLLNKQETHSIENTRRKQQVYNAYQKWLHSDLDDEECFENEHENPQQSWNWLDRWMASQHVVRQEDSSYVSLSITDDISEKTLELGPEDVNLAHQTEKSPYSSTQSNIDSVPSYMAPTKSAKAKIRSPGPIKPKSPPGVAQWNSTPKKVTARRWSYDSSARSPNPKISAKWMATYSPQTRVHDRTSLVGPPARRYNYN</sequence>
<feature type="non-terminal residue" evidence="6">
    <location>
        <position position="1"/>
    </location>
</feature>
<evidence type="ECO:0000256" key="3">
    <source>
        <dbReference type="ARBA" id="ARBA00024378"/>
    </source>
</evidence>
<reference evidence="6" key="1">
    <citation type="submission" date="2019-05" db="EMBL/GenBank/DDBJ databases">
        <title>The de novo reference genome and transcriptome assemblies of the wild tomato species Solanum chilense.</title>
        <authorList>
            <person name="Stam R."/>
            <person name="Nosenko T."/>
            <person name="Hoerger A.C."/>
            <person name="Stephan W."/>
            <person name="Seidel M.A."/>
            <person name="Kuhn J.M.M."/>
            <person name="Haberer G."/>
            <person name="Tellier A."/>
        </authorList>
    </citation>
    <scope>NUCLEOTIDE SEQUENCE</scope>
    <source>
        <tissue evidence="6">Mature leaves</tissue>
    </source>
</reference>
<dbReference type="Pfam" id="PF13178">
    <property type="entry name" value="DUF4005"/>
    <property type="match status" value="1"/>
</dbReference>
<evidence type="ECO:0000313" key="6">
    <source>
        <dbReference type="EMBL" id="TMW93786.1"/>
    </source>
</evidence>
<dbReference type="Gene3D" id="1.20.5.190">
    <property type="match status" value="1"/>
</dbReference>
<proteinExistence type="inferred from homology"/>
<dbReference type="InterPro" id="IPR025064">
    <property type="entry name" value="DUF4005"/>
</dbReference>
<dbReference type="GO" id="GO:0005516">
    <property type="term" value="F:calmodulin binding"/>
    <property type="evidence" value="ECO:0007669"/>
    <property type="project" value="UniProtKB-KW"/>
</dbReference>
<feature type="region of interest" description="Disordered" evidence="4">
    <location>
        <begin position="274"/>
        <end position="318"/>
    </location>
</feature>
<evidence type="ECO:0000256" key="2">
    <source>
        <dbReference type="ARBA" id="ARBA00024341"/>
    </source>
</evidence>
<dbReference type="SMART" id="SM00015">
    <property type="entry name" value="IQ"/>
    <property type="match status" value="2"/>
</dbReference>
<dbReference type="Pfam" id="PF00612">
    <property type="entry name" value="IQ"/>
    <property type="match status" value="2"/>
</dbReference>
<name>A0A6N2BG03_SOLCI</name>
<dbReference type="EMBL" id="RXGB01002833">
    <property type="protein sequence ID" value="TMW93786.1"/>
    <property type="molecule type" value="Genomic_DNA"/>
</dbReference>
<dbReference type="PANTHER" id="PTHR32295:SF182">
    <property type="entry name" value="DUF4005 DOMAIN-CONTAINING PROTEIN"/>
    <property type="match status" value="1"/>
</dbReference>
<protein>
    <recommendedName>
        <fullName evidence="5">DUF4005 domain-containing protein</fullName>
    </recommendedName>
</protein>
<comment type="caution">
    <text evidence="6">The sequence shown here is derived from an EMBL/GenBank/DDBJ whole genome shotgun (WGS) entry which is preliminary data.</text>
</comment>
<evidence type="ECO:0000256" key="4">
    <source>
        <dbReference type="SAM" id="MobiDB-lite"/>
    </source>
</evidence>
<feature type="region of interest" description="Disordered" evidence="4">
    <location>
        <begin position="332"/>
        <end position="351"/>
    </location>
</feature>
<feature type="domain" description="DUF4005" evidence="5">
    <location>
        <begin position="246"/>
        <end position="316"/>
    </location>
</feature>
<dbReference type="PROSITE" id="PS50096">
    <property type="entry name" value="IQ"/>
    <property type="match status" value="2"/>
</dbReference>
<gene>
    <name evidence="6" type="ORF">EJD97_011158</name>
</gene>
<dbReference type="PANTHER" id="PTHR32295">
    <property type="entry name" value="IQ-DOMAIN 5-RELATED"/>
    <property type="match status" value="1"/>
</dbReference>
<comment type="similarity">
    <text evidence="2">Belongs to the IQD family.</text>
</comment>
<comment type="subunit">
    <text evidence="3">Binds to multiple calmodulin (CaM) in the presence of Ca(2+) and CaM-like proteins.</text>
</comment>
<keyword evidence="1" id="KW-0112">Calmodulin-binding</keyword>